<feature type="non-terminal residue" evidence="1">
    <location>
        <position position="1"/>
    </location>
</feature>
<protein>
    <submittedName>
        <fullName evidence="1">Uncharacterized protein</fullName>
    </submittedName>
</protein>
<feature type="non-terminal residue" evidence="1">
    <location>
        <position position="39"/>
    </location>
</feature>
<dbReference type="EMBL" id="KL527510">
    <property type="protein sequence ID" value="KFO91704.1"/>
    <property type="molecule type" value="Genomic_DNA"/>
</dbReference>
<proteinExistence type="predicted"/>
<gene>
    <name evidence="1" type="ORF">N320_12550</name>
</gene>
<organism evidence="1 2">
    <name type="scientific">Buceros rhinoceros silvestris</name>
    <dbReference type="NCBI Taxonomy" id="175836"/>
    <lineage>
        <taxon>Eukaryota</taxon>
        <taxon>Metazoa</taxon>
        <taxon>Chordata</taxon>
        <taxon>Craniata</taxon>
        <taxon>Vertebrata</taxon>
        <taxon>Euteleostomi</taxon>
        <taxon>Archelosauria</taxon>
        <taxon>Archosauria</taxon>
        <taxon>Dinosauria</taxon>
        <taxon>Saurischia</taxon>
        <taxon>Theropoda</taxon>
        <taxon>Coelurosauria</taxon>
        <taxon>Aves</taxon>
        <taxon>Neognathae</taxon>
        <taxon>Neoaves</taxon>
        <taxon>Telluraves</taxon>
        <taxon>Coraciimorphae</taxon>
        <taxon>Bucerotiformes</taxon>
        <taxon>Bucerotidae</taxon>
        <taxon>Buceros</taxon>
    </lineage>
</organism>
<dbReference type="Proteomes" id="UP000054064">
    <property type="component" value="Unassembled WGS sequence"/>
</dbReference>
<dbReference type="Gene3D" id="1.10.287.210">
    <property type="match status" value="1"/>
</dbReference>
<dbReference type="AlphaFoldDB" id="A0A091H8D0"/>
<dbReference type="SUPFAM" id="SSF58069">
    <property type="entry name" value="Virus ectodomain"/>
    <property type="match status" value="1"/>
</dbReference>
<evidence type="ECO:0000313" key="1">
    <source>
        <dbReference type="EMBL" id="KFO91704.1"/>
    </source>
</evidence>
<sequence length="39" mass="4405">AAIDFLLLARRHGCQEFDGTCSLNLSDHLTLIHQQIQLL</sequence>
<reference evidence="1 2" key="1">
    <citation type="submission" date="2014-04" db="EMBL/GenBank/DDBJ databases">
        <title>Genome evolution of avian class.</title>
        <authorList>
            <person name="Zhang G."/>
            <person name="Li C."/>
        </authorList>
    </citation>
    <scope>NUCLEOTIDE SEQUENCE [LARGE SCALE GENOMIC DNA]</scope>
    <source>
        <strain evidence="1">BGI_N320</strain>
    </source>
</reference>
<keyword evidence="2" id="KW-1185">Reference proteome</keyword>
<name>A0A091H8D0_BUCRH</name>
<evidence type="ECO:0000313" key="2">
    <source>
        <dbReference type="Proteomes" id="UP000054064"/>
    </source>
</evidence>
<accession>A0A091H8D0</accession>